<proteinExistence type="predicted"/>
<protein>
    <submittedName>
        <fullName evidence="2">Uncharacterized protein</fullName>
    </submittedName>
</protein>
<name>A0ABN9TBT7_9DINO</name>
<gene>
    <name evidence="2" type="ORF">PCOR1329_LOCUS37589</name>
</gene>
<comment type="caution">
    <text evidence="2">The sequence shown here is derived from an EMBL/GenBank/DDBJ whole genome shotgun (WGS) entry which is preliminary data.</text>
</comment>
<feature type="coiled-coil region" evidence="1">
    <location>
        <begin position="100"/>
        <end position="169"/>
    </location>
</feature>
<accession>A0ABN9TBT7</accession>
<keyword evidence="3" id="KW-1185">Reference proteome</keyword>
<dbReference type="EMBL" id="CAUYUJ010014555">
    <property type="protein sequence ID" value="CAK0843156.1"/>
    <property type="molecule type" value="Genomic_DNA"/>
</dbReference>
<dbReference type="Proteomes" id="UP001189429">
    <property type="component" value="Unassembled WGS sequence"/>
</dbReference>
<feature type="non-terminal residue" evidence="2">
    <location>
        <position position="1"/>
    </location>
</feature>
<organism evidence="2 3">
    <name type="scientific">Prorocentrum cordatum</name>
    <dbReference type="NCBI Taxonomy" id="2364126"/>
    <lineage>
        <taxon>Eukaryota</taxon>
        <taxon>Sar</taxon>
        <taxon>Alveolata</taxon>
        <taxon>Dinophyceae</taxon>
        <taxon>Prorocentrales</taxon>
        <taxon>Prorocentraceae</taxon>
        <taxon>Prorocentrum</taxon>
    </lineage>
</organism>
<evidence type="ECO:0000313" key="3">
    <source>
        <dbReference type="Proteomes" id="UP001189429"/>
    </source>
</evidence>
<keyword evidence="1" id="KW-0175">Coiled coil</keyword>
<reference evidence="2" key="1">
    <citation type="submission" date="2023-10" db="EMBL/GenBank/DDBJ databases">
        <authorList>
            <person name="Chen Y."/>
            <person name="Shah S."/>
            <person name="Dougan E. K."/>
            <person name="Thang M."/>
            <person name="Chan C."/>
        </authorList>
    </citation>
    <scope>NUCLEOTIDE SEQUENCE [LARGE SCALE GENOMIC DNA]</scope>
</reference>
<evidence type="ECO:0000256" key="1">
    <source>
        <dbReference type="SAM" id="Coils"/>
    </source>
</evidence>
<evidence type="ECO:0000313" key="2">
    <source>
        <dbReference type="EMBL" id="CAK0843156.1"/>
    </source>
</evidence>
<sequence length="220" mass="25103">TESELPFCRSSLWPRALQALRRAGAQGAEQLEAQRRQLQGDLERERLGRAALEREVGDLRRRAEQRPSEAAAAAQSAGALALQRQLELEANVNRSLRSAKEAAELEVEIQARQRQEALRRCQEFERELLEERRRSVELVVVAQQVERRCLESEQRARDAERRLAESKAMMAEEVGSVREECKHEVSKLRGALDEQRYIAAEVQELARSTGSPFRFKAMLA</sequence>
<feature type="coiled-coil region" evidence="1">
    <location>
        <begin position="28"/>
        <end position="62"/>
    </location>
</feature>